<gene>
    <name evidence="1" type="ORF">CAAN4_E02212</name>
</gene>
<reference evidence="1 2" key="1">
    <citation type="submission" date="2024-01" db="EMBL/GenBank/DDBJ databases">
        <authorList>
            <consortium name="Genoscope - CEA"/>
            <person name="William W."/>
        </authorList>
    </citation>
    <scope>NUCLEOTIDE SEQUENCE [LARGE SCALE GENOMIC DNA]</scope>
    <source>
        <strain evidence="1 2">29B2s-10</strain>
    </source>
</reference>
<dbReference type="SUPFAM" id="SSF52540">
    <property type="entry name" value="P-loop containing nucleoside triphosphate hydrolases"/>
    <property type="match status" value="1"/>
</dbReference>
<dbReference type="Proteomes" id="UP001497600">
    <property type="component" value="Chromosome E"/>
</dbReference>
<evidence type="ECO:0000313" key="2">
    <source>
        <dbReference type="Proteomes" id="UP001497600"/>
    </source>
</evidence>
<accession>A0ABP0EDU0</accession>
<name>A0ABP0EDU0_9ASCO</name>
<dbReference type="InterPro" id="IPR027417">
    <property type="entry name" value="P-loop_NTPase"/>
</dbReference>
<sequence>MSHRWKGYTLASEADLAGPVNDAKPLRIALLGGPRSGKSSIAGRLSLGSISETYYPTGSTNPILFSYTPEPGASGSILDPSDNVFEVQPSNKVVLSPVIEPIIRKRLKRNLPGIGQYNIQPTISSSSNLIIRNKTSVYSCIVPSEAIHATQENMRVPSASITPILVELIDTPPFNPDQVVPFLEESLYVQLDPHILRNLANEPRRPVSTNPLLVASGAGEMNGHIDGYFFVYSAIPSYEPPSYDESKSTNTDNNINSGKSYENCIQQQPGDTTFNLLLTIKGALDEAWKEYNTFRKSWEHGKEGDVFSFKGAFKNMWKDNRKIESEIKKFEQRQRSNQLHLVDNPIDPADPYCPPPIWLICTHADSELASPQLIEDGMKLAKSWRSGFVAVDSVSGNNVDESLACIIREIVERRKMQKRK</sequence>
<keyword evidence="2" id="KW-1185">Reference proteome</keyword>
<organism evidence="1 2">
    <name type="scientific">[Candida] anglica</name>
    <dbReference type="NCBI Taxonomy" id="148631"/>
    <lineage>
        <taxon>Eukaryota</taxon>
        <taxon>Fungi</taxon>
        <taxon>Dikarya</taxon>
        <taxon>Ascomycota</taxon>
        <taxon>Saccharomycotina</taxon>
        <taxon>Pichiomycetes</taxon>
        <taxon>Debaryomycetaceae</taxon>
        <taxon>Kurtzmaniella</taxon>
    </lineage>
</organism>
<dbReference type="EMBL" id="OZ004257">
    <property type="protein sequence ID" value="CAK7906752.1"/>
    <property type="molecule type" value="Genomic_DNA"/>
</dbReference>
<protein>
    <submittedName>
        <fullName evidence="1">Uncharacterized protein</fullName>
    </submittedName>
</protein>
<proteinExistence type="predicted"/>
<evidence type="ECO:0000313" key="1">
    <source>
        <dbReference type="EMBL" id="CAK7906752.1"/>
    </source>
</evidence>